<protein>
    <recommendedName>
        <fullName evidence="4">ETS domain-containing protein</fullName>
    </recommendedName>
</protein>
<proteinExistence type="inferred from homology"/>
<dbReference type="GO" id="GO:0043565">
    <property type="term" value="F:sequence-specific DNA binding"/>
    <property type="evidence" value="ECO:0007669"/>
    <property type="project" value="InterPro"/>
</dbReference>
<keyword evidence="6" id="KW-1185">Reference proteome</keyword>
<evidence type="ECO:0000256" key="1">
    <source>
        <dbReference type="ARBA" id="ARBA00005562"/>
    </source>
</evidence>
<gene>
    <name evidence="5" type="ORF">MNOR_LOCUS24849</name>
</gene>
<evidence type="ECO:0000256" key="3">
    <source>
        <dbReference type="RuleBase" id="RU004019"/>
    </source>
</evidence>
<dbReference type="Pfam" id="PF00178">
    <property type="entry name" value="Ets"/>
    <property type="match status" value="1"/>
</dbReference>
<dbReference type="InterPro" id="IPR036390">
    <property type="entry name" value="WH_DNA-bd_sf"/>
</dbReference>
<dbReference type="PRINTS" id="PR00454">
    <property type="entry name" value="ETSDOMAIN"/>
</dbReference>
<evidence type="ECO:0000313" key="6">
    <source>
        <dbReference type="Proteomes" id="UP001497623"/>
    </source>
</evidence>
<dbReference type="SMART" id="SM00413">
    <property type="entry name" value="ETS"/>
    <property type="match status" value="1"/>
</dbReference>
<sequence length="111" mass="13091">KVAVSSKRLERKPKNWEFLIRLLADHRANPKLIRWEDEAKGTFLLVKPQIITDLWNSKTKKTKISYHNFARGLRYHYKTGALFNVGDRQLVYGCGPKAVEFLRKSKQRKHI</sequence>
<evidence type="ECO:0000313" key="5">
    <source>
        <dbReference type="EMBL" id="CAL4124891.1"/>
    </source>
</evidence>
<accession>A0AAV2RG83</accession>
<name>A0AAV2RG83_MEGNR</name>
<keyword evidence="3" id="KW-0539">Nucleus</keyword>
<dbReference type="GO" id="GO:0030154">
    <property type="term" value="P:cell differentiation"/>
    <property type="evidence" value="ECO:0007669"/>
    <property type="project" value="TreeGrafter"/>
</dbReference>
<dbReference type="SUPFAM" id="SSF46785">
    <property type="entry name" value="Winged helix' DNA-binding domain"/>
    <property type="match status" value="1"/>
</dbReference>
<dbReference type="PANTHER" id="PTHR11849:SF191">
    <property type="entry name" value="ECDYSONE-INDUCED PROTEIN 74EF ISOFORM B"/>
    <property type="match status" value="1"/>
</dbReference>
<dbReference type="GO" id="GO:0000981">
    <property type="term" value="F:DNA-binding transcription factor activity, RNA polymerase II-specific"/>
    <property type="evidence" value="ECO:0007669"/>
    <property type="project" value="TreeGrafter"/>
</dbReference>
<comment type="similarity">
    <text evidence="1 3">Belongs to the ETS family.</text>
</comment>
<dbReference type="GO" id="GO:0005634">
    <property type="term" value="C:nucleus"/>
    <property type="evidence" value="ECO:0007669"/>
    <property type="project" value="UniProtKB-SubCell"/>
</dbReference>
<feature type="domain" description="ETS" evidence="4">
    <location>
        <begin position="13"/>
        <end position="95"/>
    </location>
</feature>
<dbReference type="InterPro" id="IPR046328">
    <property type="entry name" value="ETS_fam"/>
</dbReference>
<reference evidence="5 6" key="1">
    <citation type="submission" date="2024-05" db="EMBL/GenBank/DDBJ databases">
        <authorList>
            <person name="Wallberg A."/>
        </authorList>
    </citation>
    <scope>NUCLEOTIDE SEQUENCE [LARGE SCALE GENOMIC DNA]</scope>
</reference>
<organism evidence="5 6">
    <name type="scientific">Meganyctiphanes norvegica</name>
    <name type="common">Northern krill</name>
    <name type="synonym">Thysanopoda norvegica</name>
    <dbReference type="NCBI Taxonomy" id="48144"/>
    <lineage>
        <taxon>Eukaryota</taxon>
        <taxon>Metazoa</taxon>
        <taxon>Ecdysozoa</taxon>
        <taxon>Arthropoda</taxon>
        <taxon>Crustacea</taxon>
        <taxon>Multicrustacea</taxon>
        <taxon>Malacostraca</taxon>
        <taxon>Eumalacostraca</taxon>
        <taxon>Eucarida</taxon>
        <taxon>Euphausiacea</taxon>
        <taxon>Euphausiidae</taxon>
        <taxon>Meganyctiphanes</taxon>
    </lineage>
</organism>
<dbReference type="PANTHER" id="PTHR11849">
    <property type="entry name" value="ETS"/>
    <property type="match status" value="1"/>
</dbReference>
<comment type="subcellular location">
    <subcellularLocation>
        <location evidence="3">Nucleus</location>
    </subcellularLocation>
</comment>
<dbReference type="Proteomes" id="UP001497623">
    <property type="component" value="Unassembled WGS sequence"/>
</dbReference>
<comment type="caution">
    <text evidence="5">The sequence shown here is derived from an EMBL/GenBank/DDBJ whole genome shotgun (WGS) entry which is preliminary data.</text>
</comment>
<dbReference type="EMBL" id="CAXKWB010023141">
    <property type="protein sequence ID" value="CAL4124891.1"/>
    <property type="molecule type" value="Genomic_DNA"/>
</dbReference>
<evidence type="ECO:0000259" key="4">
    <source>
        <dbReference type="PROSITE" id="PS50061"/>
    </source>
</evidence>
<feature type="non-terminal residue" evidence="5">
    <location>
        <position position="1"/>
    </location>
</feature>
<dbReference type="AlphaFoldDB" id="A0AAV2RG83"/>
<dbReference type="Gene3D" id="1.10.10.10">
    <property type="entry name" value="Winged helix-like DNA-binding domain superfamily/Winged helix DNA-binding domain"/>
    <property type="match status" value="1"/>
</dbReference>
<dbReference type="InterPro" id="IPR036388">
    <property type="entry name" value="WH-like_DNA-bd_sf"/>
</dbReference>
<evidence type="ECO:0000256" key="2">
    <source>
        <dbReference type="ARBA" id="ARBA00023125"/>
    </source>
</evidence>
<dbReference type="InterPro" id="IPR000418">
    <property type="entry name" value="Ets_dom"/>
</dbReference>
<keyword evidence="2 3" id="KW-0238">DNA-binding</keyword>
<dbReference type="PROSITE" id="PS50061">
    <property type="entry name" value="ETS_DOMAIN_3"/>
    <property type="match status" value="1"/>
</dbReference>